<dbReference type="InterPro" id="IPR046373">
    <property type="entry name" value="Acyl-CoA_Oxase/DH_mid-dom_sf"/>
</dbReference>
<dbReference type="Gene3D" id="2.40.110.10">
    <property type="entry name" value="Butyryl-CoA Dehydrogenase, subunit A, domain 2"/>
    <property type="match status" value="1"/>
</dbReference>
<dbReference type="PROSITE" id="PS00072">
    <property type="entry name" value="ACYL_COA_DH_1"/>
    <property type="match status" value="1"/>
</dbReference>
<dbReference type="GO" id="GO:0003995">
    <property type="term" value="F:acyl-CoA dehydrogenase activity"/>
    <property type="evidence" value="ECO:0007669"/>
    <property type="project" value="InterPro"/>
</dbReference>
<feature type="domain" description="Acyl-CoA dehydrogenase/oxidase C-terminal" evidence="9">
    <location>
        <begin position="233"/>
        <end position="381"/>
    </location>
</feature>
<accession>A0A1H8D068</accession>
<protein>
    <submittedName>
        <fullName evidence="12">Acyl-CoA dehydrogenase</fullName>
    </submittedName>
</protein>
<evidence type="ECO:0000313" key="13">
    <source>
        <dbReference type="Proteomes" id="UP000182719"/>
    </source>
</evidence>
<dbReference type="InterPro" id="IPR036250">
    <property type="entry name" value="AcylCo_DH-like_C"/>
</dbReference>
<comment type="similarity">
    <text evidence="3 8">Belongs to the acyl-CoA dehydrogenase family.</text>
</comment>
<dbReference type="FunFam" id="2.40.110.10:FF:000001">
    <property type="entry name" value="Acyl-CoA dehydrogenase, mitochondrial"/>
    <property type="match status" value="1"/>
</dbReference>
<dbReference type="InterPro" id="IPR009075">
    <property type="entry name" value="AcylCo_DH/oxidase_C"/>
</dbReference>
<dbReference type="GO" id="GO:0050660">
    <property type="term" value="F:flavin adenine dinucleotide binding"/>
    <property type="evidence" value="ECO:0007669"/>
    <property type="project" value="InterPro"/>
</dbReference>
<dbReference type="Proteomes" id="UP000182719">
    <property type="component" value="Unassembled WGS sequence"/>
</dbReference>
<evidence type="ECO:0000256" key="3">
    <source>
        <dbReference type="ARBA" id="ARBA00009347"/>
    </source>
</evidence>
<dbReference type="SUPFAM" id="SSF47203">
    <property type="entry name" value="Acyl-CoA dehydrogenase C-terminal domain-like"/>
    <property type="match status" value="1"/>
</dbReference>
<dbReference type="RefSeq" id="WP_075010736.1">
    <property type="nucleotide sequence ID" value="NZ_FOAP01000028.1"/>
</dbReference>
<dbReference type="FunFam" id="1.20.140.10:FF:000001">
    <property type="entry name" value="Acyl-CoA dehydrogenase"/>
    <property type="match status" value="1"/>
</dbReference>
<sequence>MLHGHGVYQEEHEAFRRTVRAVVQREILPFARQWEAAEEFPRALFTRFGELGFFGLKYPEMYGGTAAGELYEAVLLEELGRCGSGGVSAGLGAQCTIATAPLHLFGTDEQKRRFLAPAIRGEKIGALGITEPEAGSDVAGIRTTAVRDGGHYAVNGSKTYITNGVRADFVVLAVKTAPERGHKGLSLLVVEPGTPGFSVGRKLQKLGWRASDTAELFFEDCRVPVENLLGEEGQGFYQIMGNFQWERLTLALGALGAMEDMLETVLVHVKQRQAFGQSLSGFQVVRHKLAELFTELECARQLTYHALRLHVDGQHAVAQTSMAKKVATETCCRIADACLQLHGGAGYMMEYDIQRHWRDARLGPIGGGTSEVMNEIIAKHLGL</sequence>
<keyword evidence="13" id="KW-1185">Reference proteome</keyword>
<comment type="pathway">
    <text evidence="2">Amino-acid degradation; L-valine degradation.</text>
</comment>
<gene>
    <name evidence="12" type="ORF">SAMN05444354_12821</name>
</gene>
<reference evidence="13" key="1">
    <citation type="submission" date="2016-10" db="EMBL/GenBank/DDBJ databases">
        <authorList>
            <person name="Varghese N."/>
            <person name="Submissions S."/>
        </authorList>
    </citation>
    <scope>NUCLEOTIDE SEQUENCE [LARGE SCALE GENOMIC DNA]</scope>
    <source>
        <strain evidence="13">DSM 17044</strain>
    </source>
</reference>
<evidence type="ECO:0000259" key="11">
    <source>
        <dbReference type="Pfam" id="PF02771"/>
    </source>
</evidence>
<dbReference type="InterPro" id="IPR037069">
    <property type="entry name" value="AcylCoA_DH/ox_N_sf"/>
</dbReference>
<dbReference type="InterPro" id="IPR009100">
    <property type="entry name" value="AcylCoA_DH/oxidase_NM_dom_sf"/>
</dbReference>
<evidence type="ECO:0000259" key="10">
    <source>
        <dbReference type="Pfam" id="PF02770"/>
    </source>
</evidence>
<keyword evidence="5 8" id="KW-0285">Flavoprotein</keyword>
<evidence type="ECO:0000313" key="12">
    <source>
        <dbReference type="EMBL" id="SEN00549.1"/>
    </source>
</evidence>
<dbReference type="PIRSF" id="PIRSF016578">
    <property type="entry name" value="HsaA"/>
    <property type="match status" value="1"/>
</dbReference>
<proteinExistence type="inferred from homology"/>
<dbReference type="Gene3D" id="1.20.140.10">
    <property type="entry name" value="Butyryl-CoA Dehydrogenase, subunit A, domain 3"/>
    <property type="match status" value="1"/>
</dbReference>
<dbReference type="SUPFAM" id="SSF56645">
    <property type="entry name" value="Acyl-CoA dehydrogenase NM domain-like"/>
    <property type="match status" value="1"/>
</dbReference>
<evidence type="ECO:0000256" key="1">
    <source>
        <dbReference type="ARBA" id="ARBA00001974"/>
    </source>
</evidence>
<evidence type="ECO:0000256" key="2">
    <source>
        <dbReference type="ARBA" id="ARBA00005109"/>
    </source>
</evidence>
<organism evidence="12 13">
    <name type="scientific">Stigmatella aurantiaca</name>
    <dbReference type="NCBI Taxonomy" id="41"/>
    <lineage>
        <taxon>Bacteria</taxon>
        <taxon>Pseudomonadati</taxon>
        <taxon>Myxococcota</taxon>
        <taxon>Myxococcia</taxon>
        <taxon>Myxococcales</taxon>
        <taxon>Cystobacterineae</taxon>
        <taxon>Archangiaceae</taxon>
        <taxon>Stigmatella</taxon>
    </lineage>
</organism>
<dbReference type="InterPro" id="IPR006091">
    <property type="entry name" value="Acyl-CoA_Oxase/DH_mid-dom"/>
</dbReference>
<keyword evidence="4" id="KW-0101">Branched-chain amino acid catabolism</keyword>
<dbReference type="PROSITE" id="PS00073">
    <property type="entry name" value="ACYL_COA_DH_2"/>
    <property type="match status" value="1"/>
</dbReference>
<dbReference type="OrthoDB" id="9765339at2"/>
<evidence type="ECO:0000256" key="6">
    <source>
        <dbReference type="ARBA" id="ARBA00022827"/>
    </source>
</evidence>
<evidence type="ECO:0000259" key="9">
    <source>
        <dbReference type="Pfam" id="PF00441"/>
    </source>
</evidence>
<dbReference type="PANTHER" id="PTHR43884:SF12">
    <property type="entry name" value="ISOVALERYL-COA DEHYDROGENASE, MITOCHONDRIAL-RELATED"/>
    <property type="match status" value="1"/>
</dbReference>
<evidence type="ECO:0000256" key="5">
    <source>
        <dbReference type="ARBA" id="ARBA00022630"/>
    </source>
</evidence>
<dbReference type="Pfam" id="PF02770">
    <property type="entry name" value="Acyl-CoA_dh_M"/>
    <property type="match status" value="1"/>
</dbReference>
<dbReference type="Pfam" id="PF02771">
    <property type="entry name" value="Acyl-CoA_dh_N"/>
    <property type="match status" value="1"/>
</dbReference>
<feature type="domain" description="Acyl-CoA dehydrogenase/oxidase N-terminal" evidence="11">
    <location>
        <begin position="10"/>
        <end position="122"/>
    </location>
</feature>
<dbReference type="Pfam" id="PF00441">
    <property type="entry name" value="Acyl-CoA_dh_1"/>
    <property type="match status" value="1"/>
</dbReference>
<dbReference type="AlphaFoldDB" id="A0A1H8D068"/>
<dbReference type="EMBL" id="FOAP01000028">
    <property type="protein sequence ID" value="SEN00549.1"/>
    <property type="molecule type" value="Genomic_DNA"/>
</dbReference>
<evidence type="ECO:0000256" key="4">
    <source>
        <dbReference type="ARBA" id="ARBA00022456"/>
    </source>
</evidence>
<dbReference type="PANTHER" id="PTHR43884">
    <property type="entry name" value="ACYL-COA DEHYDROGENASE"/>
    <property type="match status" value="1"/>
</dbReference>
<dbReference type="InterPro" id="IPR006089">
    <property type="entry name" value="Acyl-CoA_DH_CS"/>
</dbReference>
<dbReference type="InterPro" id="IPR013786">
    <property type="entry name" value="AcylCoA_DH/ox_N"/>
</dbReference>
<comment type="cofactor">
    <cofactor evidence="1 8">
        <name>FAD</name>
        <dbReference type="ChEBI" id="CHEBI:57692"/>
    </cofactor>
</comment>
<name>A0A1H8D068_STIAU</name>
<evidence type="ECO:0000256" key="8">
    <source>
        <dbReference type="RuleBase" id="RU362125"/>
    </source>
</evidence>
<keyword evidence="7 8" id="KW-0560">Oxidoreductase</keyword>
<dbReference type="GO" id="GO:0009083">
    <property type="term" value="P:branched-chain amino acid catabolic process"/>
    <property type="evidence" value="ECO:0007669"/>
    <property type="project" value="UniProtKB-KW"/>
</dbReference>
<evidence type="ECO:0000256" key="7">
    <source>
        <dbReference type="ARBA" id="ARBA00023002"/>
    </source>
</evidence>
<dbReference type="Gene3D" id="1.10.540.10">
    <property type="entry name" value="Acyl-CoA dehydrogenase/oxidase, N-terminal domain"/>
    <property type="match status" value="1"/>
</dbReference>
<feature type="domain" description="Acyl-CoA oxidase/dehydrogenase middle" evidence="10">
    <location>
        <begin position="126"/>
        <end position="221"/>
    </location>
</feature>
<keyword evidence="6 8" id="KW-0274">FAD</keyword>